<keyword evidence="5" id="KW-1185">Reference proteome</keyword>
<dbReference type="PANTHER" id="PTHR43157:SF31">
    <property type="entry name" value="PHOSPHATIDYLINOSITOL-GLYCAN BIOSYNTHESIS CLASS F PROTEIN"/>
    <property type="match status" value="1"/>
</dbReference>
<dbReference type="PRINTS" id="PR00080">
    <property type="entry name" value="SDRFAMILY"/>
</dbReference>
<dbReference type="OrthoDB" id="191139at2759"/>
<name>A0A0G2HJW6_PHACM</name>
<comment type="caution">
    <text evidence="4">The sequence shown here is derived from an EMBL/GenBank/DDBJ whole genome shotgun (WGS) entry which is preliminary data.</text>
</comment>
<dbReference type="InterPro" id="IPR036291">
    <property type="entry name" value="NAD(P)-bd_dom_sf"/>
</dbReference>
<accession>A0A0G2HJW6</accession>
<dbReference type="AlphaFoldDB" id="A0A0G2HJW6"/>
<evidence type="ECO:0000313" key="5">
    <source>
        <dbReference type="Proteomes" id="UP000053317"/>
    </source>
</evidence>
<evidence type="ECO:0000313" key="4">
    <source>
        <dbReference type="EMBL" id="KKY28630.1"/>
    </source>
</evidence>
<dbReference type="SUPFAM" id="SSF51735">
    <property type="entry name" value="NAD(P)-binding Rossmann-fold domains"/>
    <property type="match status" value="1"/>
</dbReference>
<keyword evidence="2" id="KW-0560">Oxidoreductase</keyword>
<protein>
    <submittedName>
        <fullName evidence="4">Putative short-chain dehydrogenase</fullName>
    </submittedName>
</protein>
<dbReference type="Pfam" id="PF00106">
    <property type="entry name" value="adh_short"/>
    <property type="match status" value="1"/>
</dbReference>
<dbReference type="PRINTS" id="PR00081">
    <property type="entry name" value="GDHRDH"/>
</dbReference>
<sequence>MSSFSASTTGNEVVDLFADRVKGKTVVITGPSASSLGAETAKTLARGHPAKIALLGRTANKIEPVIDEIKRIDSNINAFFVPIELNSFNSVREAAAMVGKKVDKIDYLINNAGIMAPKDHSLSEDGIESQFAVNHLSHFLLTSLLLSKILVAGEGSRIVNVSSDGYKISPVRFDDYNFDEGYERWTAYGQAKTAQILFARRLASKLRPHGVQTYAIHPGVIYNTGLAAGMGMDESIQEGISTCLVALLDPALADRTGSYLEDCNVLDVMDHAEGNDNEDKLWALSEGLTGQAFNV</sequence>
<organism evidence="4 5">
    <name type="scientific">Phaeomoniella chlamydospora</name>
    <name type="common">Phaeoacremonium chlamydosporum</name>
    <dbReference type="NCBI Taxonomy" id="158046"/>
    <lineage>
        <taxon>Eukaryota</taxon>
        <taxon>Fungi</taxon>
        <taxon>Dikarya</taxon>
        <taxon>Ascomycota</taxon>
        <taxon>Pezizomycotina</taxon>
        <taxon>Eurotiomycetes</taxon>
        <taxon>Chaetothyriomycetidae</taxon>
        <taxon>Phaeomoniellales</taxon>
        <taxon>Phaeomoniellaceae</taxon>
        <taxon>Phaeomoniella</taxon>
    </lineage>
</organism>
<dbReference type="EMBL" id="LCWF01000010">
    <property type="protein sequence ID" value="KKY28630.1"/>
    <property type="molecule type" value="Genomic_DNA"/>
</dbReference>
<dbReference type="PANTHER" id="PTHR43157">
    <property type="entry name" value="PHOSPHATIDYLINOSITOL-GLYCAN BIOSYNTHESIS CLASS F PROTEIN-RELATED"/>
    <property type="match status" value="1"/>
</dbReference>
<proteinExistence type="inferred from homology"/>
<dbReference type="GO" id="GO:0016491">
    <property type="term" value="F:oxidoreductase activity"/>
    <property type="evidence" value="ECO:0007669"/>
    <property type="project" value="UniProtKB-KW"/>
</dbReference>
<reference evidence="4 5" key="1">
    <citation type="submission" date="2015-05" db="EMBL/GenBank/DDBJ databases">
        <title>Distinctive expansion of gene families associated with plant cell wall degradation and secondary metabolism in the genomes of grapevine trunk pathogens.</title>
        <authorList>
            <person name="Lawrence D.P."/>
            <person name="Travadon R."/>
            <person name="Rolshausen P.E."/>
            <person name="Baumgartner K."/>
        </authorList>
    </citation>
    <scope>NUCLEOTIDE SEQUENCE [LARGE SCALE GENOMIC DNA]</scope>
    <source>
        <strain evidence="4">UCRPC4</strain>
    </source>
</reference>
<comment type="similarity">
    <text evidence="1 3">Belongs to the short-chain dehydrogenases/reductases (SDR) family.</text>
</comment>
<evidence type="ECO:0000256" key="1">
    <source>
        <dbReference type="ARBA" id="ARBA00006484"/>
    </source>
</evidence>
<dbReference type="InterPro" id="IPR002347">
    <property type="entry name" value="SDR_fam"/>
</dbReference>
<dbReference type="Gene3D" id="3.40.50.720">
    <property type="entry name" value="NAD(P)-binding Rossmann-like Domain"/>
    <property type="match status" value="1"/>
</dbReference>
<dbReference type="Proteomes" id="UP000053317">
    <property type="component" value="Unassembled WGS sequence"/>
</dbReference>
<gene>
    <name evidence="4" type="ORF">UCRPC4_g00436</name>
</gene>
<evidence type="ECO:0000256" key="3">
    <source>
        <dbReference type="RuleBase" id="RU000363"/>
    </source>
</evidence>
<reference evidence="4 5" key="2">
    <citation type="submission" date="2015-05" db="EMBL/GenBank/DDBJ databases">
        <authorList>
            <person name="Morales-Cruz A."/>
            <person name="Amrine K.C."/>
            <person name="Cantu D."/>
        </authorList>
    </citation>
    <scope>NUCLEOTIDE SEQUENCE [LARGE SCALE GENOMIC DNA]</scope>
    <source>
        <strain evidence="4">UCRPC4</strain>
    </source>
</reference>
<evidence type="ECO:0000256" key="2">
    <source>
        <dbReference type="ARBA" id="ARBA00023002"/>
    </source>
</evidence>